<dbReference type="AlphaFoldDB" id="A0A2P2NKZ5"/>
<organism evidence="1">
    <name type="scientific">Rhizophora mucronata</name>
    <name type="common">Asiatic mangrove</name>
    <dbReference type="NCBI Taxonomy" id="61149"/>
    <lineage>
        <taxon>Eukaryota</taxon>
        <taxon>Viridiplantae</taxon>
        <taxon>Streptophyta</taxon>
        <taxon>Embryophyta</taxon>
        <taxon>Tracheophyta</taxon>
        <taxon>Spermatophyta</taxon>
        <taxon>Magnoliopsida</taxon>
        <taxon>eudicotyledons</taxon>
        <taxon>Gunneridae</taxon>
        <taxon>Pentapetalae</taxon>
        <taxon>rosids</taxon>
        <taxon>fabids</taxon>
        <taxon>Malpighiales</taxon>
        <taxon>Rhizophoraceae</taxon>
        <taxon>Rhizophora</taxon>
    </lineage>
</organism>
<protein>
    <submittedName>
        <fullName evidence="1">Uncharacterized protein</fullName>
    </submittedName>
</protein>
<reference evidence="1" key="1">
    <citation type="submission" date="2018-02" db="EMBL/GenBank/DDBJ databases">
        <title>Rhizophora mucronata_Transcriptome.</title>
        <authorList>
            <person name="Meera S.P."/>
            <person name="Sreeshan A."/>
            <person name="Augustine A."/>
        </authorList>
    </citation>
    <scope>NUCLEOTIDE SEQUENCE</scope>
    <source>
        <tissue evidence="1">Leaf</tissue>
    </source>
</reference>
<evidence type="ECO:0000313" key="1">
    <source>
        <dbReference type="EMBL" id="MBX43095.1"/>
    </source>
</evidence>
<sequence length="26" mass="3018">MTPFQSFLTKVITKLGSKLISCWKIF</sequence>
<name>A0A2P2NKZ5_RHIMU</name>
<dbReference type="EMBL" id="GGEC01062611">
    <property type="protein sequence ID" value="MBX43095.1"/>
    <property type="molecule type" value="Transcribed_RNA"/>
</dbReference>
<proteinExistence type="predicted"/>
<accession>A0A2P2NKZ5</accession>